<dbReference type="CDD" id="cd12915">
    <property type="entry name" value="PDC2_DGC_like"/>
    <property type="match status" value="1"/>
</dbReference>
<feature type="transmembrane region" description="Helical" evidence="6">
    <location>
        <begin position="299"/>
        <end position="319"/>
    </location>
</feature>
<dbReference type="PROSITE" id="PS50887">
    <property type="entry name" value="GGDEF"/>
    <property type="match status" value="1"/>
</dbReference>
<reference evidence="8" key="1">
    <citation type="submission" date="2019-07" db="EMBL/GenBank/DDBJ databases">
        <title>KPC-2 carbapenem resistent Enterobacterales isolates from Germany.</title>
        <authorList>
            <person name="Yao Y."/>
            <person name="Falgenhauer L."/>
            <person name="Imirzalioglu C."/>
            <person name="Chakraborty T."/>
        </authorList>
    </citation>
    <scope>NUCLEOTIDE SEQUENCE</scope>
    <source>
        <strain evidence="8">CA13304</strain>
    </source>
</reference>
<keyword evidence="4" id="KW-0547">Nucleotide-binding</keyword>
<evidence type="ECO:0000313" key="8">
    <source>
        <dbReference type="EMBL" id="MBE0128916.1"/>
    </source>
</evidence>
<dbReference type="InterPro" id="IPR043128">
    <property type="entry name" value="Rev_trsase/Diguanyl_cyclase"/>
</dbReference>
<gene>
    <name evidence="8" type="ORF">FOT72_13040</name>
</gene>
<comment type="cofactor">
    <cofactor evidence="1">
        <name>Mg(2+)</name>
        <dbReference type="ChEBI" id="CHEBI:18420"/>
    </cofactor>
</comment>
<dbReference type="GO" id="GO:0005525">
    <property type="term" value="F:GTP binding"/>
    <property type="evidence" value="ECO:0007669"/>
    <property type="project" value="UniProtKB-KW"/>
</dbReference>
<keyword evidence="6" id="KW-0812">Transmembrane</keyword>
<protein>
    <recommendedName>
        <fullName evidence="3">diguanylate cyclase</fullName>
        <ecNumber evidence="3">2.7.7.65</ecNumber>
    </recommendedName>
</protein>
<dbReference type="FunFam" id="3.30.70.270:FF:000001">
    <property type="entry name" value="Diguanylate cyclase domain protein"/>
    <property type="match status" value="1"/>
</dbReference>
<dbReference type="AlphaFoldDB" id="A0A8I0MLA0"/>
<keyword evidence="4" id="KW-0342">GTP-binding</keyword>
<dbReference type="GO" id="GO:0005886">
    <property type="term" value="C:plasma membrane"/>
    <property type="evidence" value="ECO:0007669"/>
    <property type="project" value="TreeGrafter"/>
</dbReference>
<evidence type="ECO:0000256" key="5">
    <source>
        <dbReference type="ARBA" id="ARBA00034247"/>
    </source>
</evidence>
<dbReference type="PANTHER" id="PTHR45138:SF9">
    <property type="entry name" value="DIGUANYLATE CYCLASE DGCM-RELATED"/>
    <property type="match status" value="1"/>
</dbReference>
<sequence length="500" mass="55965">MNSLLTGLSFTAQRALLLVLILAQAGFLIGHLMYQRAYIEGNASRILRNTTLLEKEHFETTLVAMRYQLRVIGNAILLNHTVAPDNASPFLANELKRKWLNAAIVFDEKGDFVASQSIFPLHLALNETTLRTGSFREQALFNDFRQHDINESLFYWRSNGTDPNLVGFVMYRAIRDPHGKYLGGIVGFFNSSSMEGMFRGMEKEGFDLGPHGAMAVFDRGNAIQLARMGMGKLAGPRAHDPGLARLMNYADDSAQVHHYVSPIDGVPRMGVFLNINDGKWVLATGLAKQDVFHGWKSQAIWTAIAIIVIAVSQWLLLHYMHANALQRERFAQEARYDPLTGLANRRYFDDWTGKACRLAYRRQKPLCVIAFDLDHFKIINDKYGHDGGDAVLKAIGQTLPELIRSEDIAARFGGEEFVIAMVDTNAECALETAERIRIAFETCHVEFNGHIISFRSSFGVAQMTDDELQSSEGMKSVLVRADQALYQSKLAGRNRVSLAS</sequence>
<dbReference type="SMART" id="SM00267">
    <property type="entry name" value="GGDEF"/>
    <property type="match status" value="1"/>
</dbReference>
<organism evidence="8 9">
    <name type="scientific">Citrobacter amalonaticus</name>
    <dbReference type="NCBI Taxonomy" id="35703"/>
    <lineage>
        <taxon>Bacteria</taxon>
        <taxon>Pseudomonadati</taxon>
        <taxon>Pseudomonadota</taxon>
        <taxon>Gammaproteobacteria</taxon>
        <taxon>Enterobacterales</taxon>
        <taxon>Enterobacteriaceae</taxon>
        <taxon>Citrobacter</taxon>
    </lineage>
</organism>
<evidence type="ECO:0000256" key="4">
    <source>
        <dbReference type="ARBA" id="ARBA00023134"/>
    </source>
</evidence>
<dbReference type="InterPro" id="IPR000160">
    <property type="entry name" value="GGDEF_dom"/>
</dbReference>
<dbReference type="EMBL" id="VKME01000009">
    <property type="protein sequence ID" value="MBE0128916.1"/>
    <property type="molecule type" value="Genomic_DNA"/>
</dbReference>
<accession>A0A8I0MLA0</accession>
<dbReference type="CDD" id="cd01949">
    <property type="entry name" value="GGDEF"/>
    <property type="match status" value="1"/>
</dbReference>
<evidence type="ECO:0000256" key="1">
    <source>
        <dbReference type="ARBA" id="ARBA00001946"/>
    </source>
</evidence>
<dbReference type="Proteomes" id="UP000656723">
    <property type="component" value="Unassembled WGS sequence"/>
</dbReference>
<dbReference type="PANTHER" id="PTHR45138">
    <property type="entry name" value="REGULATORY COMPONENTS OF SENSORY TRANSDUCTION SYSTEM"/>
    <property type="match status" value="1"/>
</dbReference>
<dbReference type="GO" id="GO:0052621">
    <property type="term" value="F:diguanylate cyclase activity"/>
    <property type="evidence" value="ECO:0007669"/>
    <property type="project" value="UniProtKB-EC"/>
</dbReference>
<dbReference type="GO" id="GO:1902201">
    <property type="term" value="P:negative regulation of bacterial-type flagellum-dependent cell motility"/>
    <property type="evidence" value="ECO:0007669"/>
    <property type="project" value="TreeGrafter"/>
</dbReference>
<evidence type="ECO:0000256" key="2">
    <source>
        <dbReference type="ARBA" id="ARBA00004665"/>
    </source>
</evidence>
<name>A0A8I0MLA0_CITAM</name>
<evidence type="ECO:0000259" key="7">
    <source>
        <dbReference type="PROSITE" id="PS50887"/>
    </source>
</evidence>
<proteinExistence type="predicted"/>
<dbReference type="NCBIfam" id="TIGR00254">
    <property type="entry name" value="GGDEF"/>
    <property type="match status" value="1"/>
</dbReference>
<evidence type="ECO:0000313" key="9">
    <source>
        <dbReference type="Proteomes" id="UP000656723"/>
    </source>
</evidence>
<dbReference type="Gene3D" id="3.30.70.270">
    <property type="match status" value="1"/>
</dbReference>
<dbReference type="Pfam" id="PF00990">
    <property type="entry name" value="GGDEF"/>
    <property type="match status" value="1"/>
</dbReference>
<keyword evidence="6" id="KW-0472">Membrane</keyword>
<evidence type="ECO:0000256" key="3">
    <source>
        <dbReference type="ARBA" id="ARBA00012528"/>
    </source>
</evidence>
<dbReference type="InterPro" id="IPR029787">
    <property type="entry name" value="Nucleotide_cyclase"/>
</dbReference>
<feature type="domain" description="GGDEF" evidence="7">
    <location>
        <begin position="364"/>
        <end position="500"/>
    </location>
</feature>
<comment type="catalytic activity">
    <reaction evidence="5">
        <text>2 GTP = 3',3'-c-di-GMP + 2 diphosphate</text>
        <dbReference type="Rhea" id="RHEA:24898"/>
        <dbReference type="ChEBI" id="CHEBI:33019"/>
        <dbReference type="ChEBI" id="CHEBI:37565"/>
        <dbReference type="ChEBI" id="CHEBI:58805"/>
        <dbReference type="EC" id="2.7.7.65"/>
    </reaction>
</comment>
<comment type="pathway">
    <text evidence="2">Purine metabolism; 3',5'-cyclic di-GMP biosynthesis.</text>
</comment>
<dbReference type="InterPro" id="IPR050469">
    <property type="entry name" value="Diguanylate_Cyclase"/>
</dbReference>
<comment type="caution">
    <text evidence="8">The sequence shown here is derived from an EMBL/GenBank/DDBJ whole genome shotgun (WGS) entry which is preliminary data.</text>
</comment>
<keyword evidence="6" id="KW-1133">Transmembrane helix</keyword>
<dbReference type="GO" id="GO:0043709">
    <property type="term" value="P:cell adhesion involved in single-species biofilm formation"/>
    <property type="evidence" value="ECO:0007669"/>
    <property type="project" value="TreeGrafter"/>
</dbReference>
<dbReference type="EC" id="2.7.7.65" evidence="3"/>
<dbReference type="RefSeq" id="WP_192478627.1">
    <property type="nucleotide sequence ID" value="NZ_VKME01000009.1"/>
</dbReference>
<dbReference type="SUPFAM" id="SSF55073">
    <property type="entry name" value="Nucleotide cyclase"/>
    <property type="match status" value="1"/>
</dbReference>
<evidence type="ECO:0000256" key="6">
    <source>
        <dbReference type="SAM" id="Phobius"/>
    </source>
</evidence>